<evidence type="ECO:0000256" key="1">
    <source>
        <dbReference type="SAM" id="Phobius"/>
    </source>
</evidence>
<keyword evidence="1" id="KW-0472">Membrane</keyword>
<feature type="transmembrane region" description="Helical" evidence="1">
    <location>
        <begin position="116"/>
        <end position="139"/>
    </location>
</feature>
<comment type="caution">
    <text evidence="2">The sequence shown here is derived from an EMBL/GenBank/DDBJ whole genome shotgun (WGS) entry which is preliminary data.</text>
</comment>
<organism evidence="2 3">
    <name type="scientific">Seminavis robusta</name>
    <dbReference type="NCBI Taxonomy" id="568900"/>
    <lineage>
        <taxon>Eukaryota</taxon>
        <taxon>Sar</taxon>
        <taxon>Stramenopiles</taxon>
        <taxon>Ochrophyta</taxon>
        <taxon>Bacillariophyta</taxon>
        <taxon>Bacillariophyceae</taxon>
        <taxon>Bacillariophycidae</taxon>
        <taxon>Naviculales</taxon>
        <taxon>Naviculaceae</taxon>
        <taxon>Seminavis</taxon>
    </lineage>
</organism>
<protein>
    <submittedName>
        <fullName evidence="2">Uncharacterized protein</fullName>
    </submittedName>
</protein>
<accession>A0A9N8HDZ6</accession>
<reference evidence="2" key="1">
    <citation type="submission" date="2020-06" db="EMBL/GenBank/DDBJ databases">
        <authorList>
            <consortium name="Plant Systems Biology data submission"/>
        </authorList>
    </citation>
    <scope>NUCLEOTIDE SEQUENCE</scope>
    <source>
        <strain evidence="2">D6</strain>
    </source>
</reference>
<evidence type="ECO:0000313" key="2">
    <source>
        <dbReference type="EMBL" id="CAB9510716.1"/>
    </source>
</evidence>
<sequence length="142" mass="15551">MLWESTCKQPSNHANNHGLALYTFSCWSVPLVVLDVVPSSWASSASRWPRPAKPPDSLPLSSSHFCIPFHLPSSSPADEHGSMQPDHNKLDKRTLCMGWDVINNVVDTRGSPRGALIAFAVFALVVAGRFGCFCTLVTMQQI</sequence>
<keyword evidence="1" id="KW-1133">Transmembrane helix</keyword>
<gene>
    <name evidence="2" type="ORF">SEMRO_449_G145311.1</name>
</gene>
<keyword evidence="3" id="KW-1185">Reference proteome</keyword>
<feature type="transmembrane region" description="Helical" evidence="1">
    <location>
        <begin position="20"/>
        <end position="37"/>
    </location>
</feature>
<keyword evidence="1" id="KW-0812">Transmembrane</keyword>
<name>A0A9N8HDZ6_9STRA</name>
<dbReference type="EMBL" id="CAICTM010000448">
    <property type="protein sequence ID" value="CAB9510716.1"/>
    <property type="molecule type" value="Genomic_DNA"/>
</dbReference>
<dbReference type="AlphaFoldDB" id="A0A9N8HDZ6"/>
<dbReference type="Proteomes" id="UP001153069">
    <property type="component" value="Unassembled WGS sequence"/>
</dbReference>
<evidence type="ECO:0000313" key="3">
    <source>
        <dbReference type="Proteomes" id="UP001153069"/>
    </source>
</evidence>
<proteinExistence type="predicted"/>